<dbReference type="OrthoDB" id="378770at2759"/>
<dbReference type="AlphaFoldDB" id="A0A1Y1JKW0"/>
<reference evidence="3" key="1">
    <citation type="submission" date="2017-04" db="EMBL/GenBank/DDBJ databases">
        <title>Plasmodium gonderi genome.</title>
        <authorList>
            <person name="Arisue N."/>
            <person name="Honma H."/>
            <person name="Kawai S."/>
            <person name="Tougan T."/>
            <person name="Tanabe K."/>
            <person name="Horii T."/>
        </authorList>
    </citation>
    <scope>NUCLEOTIDE SEQUENCE [LARGE SCALE GENOMIC DNA]</scope>
    <source>
        <strain evidence="3">ATCC 30045</strain>
    </source>
</reference>
<evidence type="ECO:0000256" key="1">
    <source>
        <dbReference type="SAM" id="Phobius"/>
    </source>
</evidence>
<gene>
    <name evidence="2" type="ORF">PGO_082400</name>
</gene>
<dbReference type="GeneID" id="39747389"/>
<evidence type="ECO:0000313" key="2">
    <source>
        <dbReference type="EMBL" id="GAW80674.1"/>
    </source>
</evidence>
<name>A0A1Y1JKW0_PLAGO</name>
<protein>
    <submittedName>
        <fullName evidence="2">Uncharacterized protein</fullName>
    </submittedName>
</protein>
<evidence type="ECO:0000313" key="3">
    <source>
        <dbReference type="Proteomes" id="UP000195521"/>
    </source>
</evidence>
<feature type="transmembrane region" description="Helical" evidence="1">
    <location>
        <begin position="453"/>
        <end position="469"/>
    </location>
</feature>
<accession>A0A1Y1JKW0</accession>
<dbReference type="Proteomes" id="UP000195521">
    <property type="component" value="Unassembled WGS sequence"/>
</dbReference>
<dbReference type="OMA" id="LYNSEYD"/>
<feature type="transmembrane region" description="Helical" evidence="1">
    <location>
        <begin position="586"/>
        <end position="605"/>
    </location>
</feature>
<keyword evidence="1" id="KW-0472">Membrane</keyword>
<feature type="transmembrane region" description="Helical" evidence="1">
    <location>
        <begin position="555"/>
        <end position="574"/>
    </location>
</feature>
<dbReference type="RefSeq" id="XP_028543263.1">
    <property type="nucleotide sequence ID" value="XM_028687462.1"/>
</dbReference>
<sequence>MDGNSIFKILSDFSNSYVEKIQKNKNDNDTNTSLLCNRKEAALHNSKVNIENLYIKNEYNCLSKQDMFNKHTAVEPLKSNISNNLEKPEGQSGKKLGSHYVEDTSGHKLRQKMASKMRHVARKGVEQMGRENVKQNVKEKMEQKIRSNAAQKMVSQKMRQHASEKTGKDNVMLCVEPKDETHVNEQNKDTDEEKYLCSPNCSAEWYEKNMYSNYYLLNKSCSYLKSKCVRETIFDSCRIRGGKRIIENNLVNVYNKNDVKNSYTCVQNYPYDSTKMSEKRSFHFKMNKEKNTFLGKSNDKIYSDILLYSNEYDDGKYPDKLEIHEFGKCTYDILNECECKNSSKYTDKTICDEHDGSFLEIKEFSENEKRVNISDINNFNMTTYLDKYDRESYFELNKPLSNNTSQLMKIKLLTNKKKNSSHGKNGRSPFSDYKNRNTFVKFLMAEIKIEVKLYKLILFVFILIVLSLFKDMSNYIVITRKCYNIYENPIKSIKRVLKYIIIALKIGYKFSSPLILYMLSFFCVIILRIFMLLNIPILLLLLYCKYHLKNEQPTLKLYFIFLLNMYKYVVFQFVQILKNYFNPSYLNGFMSFICVSFRVIFIYIYKIIHKIYIHKVC</sequence>
<organism evidence="2 3">
    <name type="scientific">Plasmodium gonderi</name>
    <dbReference type="NCBI Taxonomy" id="77519"/>
    <lineage>
        <taxon>Eukaryota</taxon>
        <taxon>Sar</taxon>
        <taxon>Alveolata</taxon>
        <taxon>Apicomplexa</taxon>
        <taxon>Aconoidasida</taxon>
        <taxon>Haemosporida</taxon>
        <taxon>Plasmodiidae</taxon>
        <taxon>Plasmodium</taxon>
        <taxon>Plasmodium (Plasmodium)</taxon>
    </lineage>
</organism>
<keyword evidence="1" id="KW-1133">Transmembrane helix</keyword>
<keyword evidence="3" id="KW-1185">Reference proteome</keyword>
<comment type="caution">
    <text evidence="2">The sequence shown here is derived from an EMBL/GenBank/DDBJ whole genome shotgun (WGS) entry which is preliminary data.</text>
</comment>
<dbReference type="EMBL" id="BDQF01000009">
    <property type="protein sequence ID" value="GAW80674.1"/>
    <property type="molecule type" value="Genomic_DNA"/>
</dbReference>
<keyword evidence="1" id="KW-0812">Transmembrane</keyword>
<feature type="transmembrane region" description="Helical" evidence="1">
    <location>
        <begin position="514"/>
        <end position="543"/>
    </location>
</feature>
<proteinExistence type="predicted"/>